<reference evidence="1 2" key="1">
    <citation type="journal article" date="2015" name="Genome Announc.">
        <title>Expanding the biotechnology potential of lactobacilli through comparative genomics of 213 strains and associated genera.</title>
        <authorList>
            <person name="Sun Z."/>
            <person name="Harris H.M."/>
            <person name="McCann A."/>
            <person name="Guo C."/>
            <person name="Argimon S."/>
            <person name="Zhang W."/>
            <person name="Yang X."/>
            <person name="Jeffery I.B."/>
            <person name="Cooney J.C."/>
            <person name="Kagawa T.F."/>
            <person name="Liu W."/>
            <person name="Song Y."/>
            <person name="Salvetti E."/>
            <person name="Wrobel A."/>
            <person name="Rasinkangas P."/>
            <person name="Parkhill J."/>
            <person name="Rea M.C."/>
            <person name="O'Sullivan O."/>
            <person name="Ritari J."/>
            <person name="Douillard F.P."/>
            <person name="Paul Ross R."/>
            <person name="Yang R."/>
            <person name="Briner A.E."/>
            <person name="Felis G.E."/>
            <person name="de Vos W.M."/>
            <person name="Barrangou R."/>
            <person name="Klaenhammer T.R."/>
            <person name="Caufield P.W."/>
            <person name="Cui Y."/>
            <person name="Zhang H."/>
            <person name="O'Toole P.W."/>
        </authorList>
    </citation>
    <scope>NUCLEOTIDE SEQUENCE [LARGE SCALE GENOMIC DNA]</scope>
    <source>
        <strain evidence="1 2">DSM 21115</strain>
    </source>
</reference>
<dbReference type="AlphaFoldDB" id="A0A0R2NL36"/>
<proteinExistence type="predicted"/>
<dbReference type="PANTHER" id="PTHR34822:SF1">
    <property type="entry name" value="GRPB FAMILY PROTEIN"/>
    <property type="match status" value="1"/>
</dbReference>
<keyword evidence="2" id="KW-1185">Reference proteome</keyword>
<gene>
    <name evidence="1" type="ORF">DY78_GL000948</name>
</gene>
<dbReference type="PANTHER" id="PTHR34822">
    <property type="entry name" value="GRPB DOMAIN PROTEIN (AFU_ORTHOLOGUE AFUA_1G01530)"/>
    <property type="match status" value="1"/>
</dbReference>
<dbReference type="EMBL" id="AYGX02000133">
    <property type="protein sequence ID" value="KRO26455.1"/>
    <property type="molecule type" value="Genomic_DNA"/>
</dbReference>
<dbReference type="Gene3D" id="3.30.460.10">
    <property type="entry name" value="Beta Polymerase, domain 2"/>
    <property type="match status" value="1"/>
</dbReference>
<sequence length="188" mass="21238">MTADYLQQVTLGAIEQQPTIQLVAADPTWPAQFAVEQRKIKQALGATALRIEHVGSTSIADLSAKPIIDILLLVPDAADEAVYVPQLTKAGYILRIREPDWHHHRMFRGTTRPLHIHVFSEGCSEAQQMLHFRDWLRHDTADRQWYRATKAELAAKEWPTMQAYADAKGPVVTAIKAHATTYFDHYNG</sequence>
<accession>A0A0R2NL36</accession>
<dbReference type="RefSeq" id="WP_024624007.1">
    <property type="nucleotide sequence ID" value="NZ_AYGX02000133.1"/>
</dbReference>
<evidence type="ECO:0000313" key="2">
    <source>
        <dbReference type="Proteomes" id="UP000050920"/>
    </source>
</evidence>
<comment type="caution">
    <text evidence="1">The sequence shown here is derived from an EMBL/GenBank/DDBJ whole genome shotgun (WGS) entry which is preliminary data.</text>
</comment>
<name>A0A0R2NL36_9LACO</name>
<evidence type="ECO:0008006" key="3">
    <source>
        <dbReference type="Google" id="ProtNLM"/>
    </source>
</evidence>
<dbReference type="SUPFAM" id="SSF81301">
    <property type="entry name" value="Nucleotidyltransferase"/>
    <property type="match status" value="1"/>
</dbReference>
<dbReference type="InterPro" id="IPR043519">
    <property type="entry name" value="NT_sf"/>
</dbReference>
<dbReference type="Pfam" id="PF04229">
    <property type="entry name" value="GrpB"/>
    <property type="match status" value="1"/>
</dbReference>
<organism evidence="1 2">
    <name type="scientific">Lactiplantibacillus fabifermentans DSM 21115</name>
    <dbReference type="NCBI Taxonomy" id="1413187"/>
    <lineage>
        <taxon>Bacteria</taxon>
        <taxon>Bacillati</taxon>
        <taxon>Bacillota</taxon>
        <taxon>Bacilli</taxon>
        <taxon>Lactobacillales</taxon>
        <taxon>Lactobacillaceae</taxon>
        <taxon>Lactiplantibacillus</taxon>
    </lineage>
</organism>
<evidence type="ECO:0000313" key="1">
    <source>
        <dbReference type="EMBL" id="KRO26455.1"/>
    </source>
</evidence>
<dbReference type="InterPro" id="IPR007344">
    <property type="entry name" value="GrpB/CoaE"/>
</dbReference>
<dbReference type="Proteomes" id="UP000050920">
    <property type="component" value="Unassembled WGS sequence"/>
</dbReference>
<protein>
    <recommendedName>
        <fullName evidence="3">GrpB family protein</fullName>
    </recommendedName>
</protein>